<feature type="transmembrane region" description="Helical" evidence="7">
    <location>
        <begin position="74"/>
        <end position="94"/>
    </location>
</feature>
<keyword evidence="11" id="KW-1185">Reference proteome</keyword>
<feature type="region of interest" description="Disordered" evidence="6">
    <location>
        <begin position="435"/>
        <end position="455"/>
    </location>
</feature>
<dbReference type="EMBL" id="ADBL01000064">
    <property type="status" value="NOT_ANNOTATED_CDS"/>
    <property type="molecule type" value="Genomic_DNA"/>
</dbReference>
<dbReference type="eggNOG" id="ENOG502SN0C">
    <property type="taxonomic scope" value="Eukaryota"/>
</dbReference>
<dbReference type="VEuPathDB" id="FungiDB:MAPG_00281"/>
<evidence type="ECO:0000256" key="6">
    <source>
        <dbReference type="SAM" id="MobiDB-lite"/>
    </source>
</evidence>
<evidence type="ECO:0000313" key="11">
    <source>
        <dbReference type="Proteomes" id="UP000011715"/>
    </source>
</evidence>
<reference evidence="11" key="1">
    <citation type="submission" date="2010-05" db="EMBL/GenBank/DDBJ databases">
        <title>The genome sequence of Magnaporthe poae strain ATCC 64411.</title>
        <authorList>
            <person name="Ma L.-J."/>
            <person name="Dead R."/>
            <person name="Young S."/>
            <person name="Zeng Q."/>
            <person name="Koehrsen M."/>
            <person name="Alvarado L."/>
            <person name="Berlin A."/>
            <person name="Chapman S.B."/>
            <person name="Chen Z."/>
            <person name="Freedman E."/>
            <person name="Gellesch M."/>
            <person name="Goldberg J."/>
            <person name="Griggs A."/>
            <person name="Gujja S."/>
            <person name="Heilman E.R."/>
            <person name="Heiman D."/>
            <person name="Hepburn T."/>
            <person name="Howarth C."/>
            <person name="Jen D."/>
            <person name="Larson L."/>
            <person name="Mehta T."/>
            <person name="Neiman D."/>
            <person name="Pearson M."/>
            <person name="Roberts A."/>
            <person name="Saif S."/>
            <person name="Shea T."/>
            <person name="Shenoy N."/>
            <person name="Sisk P."/>
            <person name="Stolte C."/>
            <person name="Sykes S."/>
            <person name="Walk T."/>
            <person name="White J."/>
            <person name="Yandava C."/>
            <person name="Haas B."/>
            <person name="Nusbaum C."/>
            <person name="Birren B."/>
        </authorList>
    </citation>
    <scope>NUCLEOTIDE SEQUENCE [LARGE SCALE GENOMIC DNA]</scope>
    <source>
        <strain evidence="11">ATCC 64411 / 73-15</strain>
    </source>
</reference>
<comment type="subcellular location">
    <subcellularLocation>
        <location evidence="1">Membrane</location>
        <topology evidence="1">Multi-pass membrane protein</topology>
    </subcellularLocation>
</comment>
<evidence type="ECO:0000256" key="5">
    <source>
        <dbReference type="ARBA" id="ARBA00038359"/>
    </source>
</evidence>
<dbReference type="PANTHER" id="PTHR33048:SF47">
    <property type="entry name" value="INTEGRAL MEMBRANE PROTEIN-RELATED"/>
    <property type="match status" value="1"/>
</dbReference>
<dbReference type="EMBL" id="GL876966">
    <property type="protein sequence ID" value="KLU81187.1"/>
    <property type="molecule type" value="Genomic_DNA"/>
</dbReference>
<evidence type="ECO:0000256" key="2">
    <source>
        <dbReference type="ARBA" id="ARBA00022692"/>
    </source>
</evidence>
<comment type="similarity">
    <text evidence="5">Belongs to the SAT4 family.</text>
</comment>
<evidence type="ECO:0000313" key="9">
    <source>
        <dbReference type="EMBL" id="KLU81187.1"/>
    </source>
</evidence>
<feature type="transmembrane region" description="Helical" evidence="7">
    <location>
        <begin position="123"/>
        <end position="141"/>
    </location>
</feature>
<feature type="transmembrane region" description="Helical" evidence="7">
    <location>
        <begin position="198"/>
        <end position="222"/>
    </location>
</feature>
<reference evidence="9" key="3">
    <citation type="submission" date="2011-03" db="EMBL/GenBank/DDBJ databases">
        <title>Annotation of Magnaporthe poae ATCC 64411.</title>
        <authorList>
            <person name="Ma L.-J."/>
            <person name="Dead R."/>
            <person name="Young S.K."/>
            <person name="Zeng Q."/>
            <person name="Gargeya S."/>
            <person name="Fitzgerald M."/>
            <person name="Haas B."/>
            <person name="Abouelleil A."/>
            <person name="Alvarado L."/>
            <person name="Arachchi H.M."/>
            <person name="Berlin A."/>
            <person name="Brown A."/>
            <person name="Chapman S.B."/>
            <person name="Chen Z."/>
            <person name="Dunbar C."/>
            <person name="Freedman E."/>
            <person name="Gearin G."/>
            <person name="Gellesch M."/>
            <person name="Goldberg J."/>
            <person name="Griggs A."/>
            <person name="Gujja S."/>
            <person name="Heiman D."/>
            <person name="Howarth C."/>
            <person name="Larson L."/>
            <person name="Lui A."/>
            <person name="MacDonald P.J.P."/>
            <person name="Mehta T."/>
            <person name="Montmayeur A."/>
            <person name="Murphy C."/>
            <person name="Neiman D."/>
            <person name="Pearson M."/>
            <person name="Priest M."/>
            <person name="Roberts A."/>
            <person name="Saif S."/>
            <person name="Shea T."/>
            <person name="Shenoy N."/>
            <person name="Sisk P."/>
            <person name="Stolte C."/>
            <person name="Sykes S."/>
            <person name="Yandava C."/>
            <person name="Wortman J."/>
            <person name="Nusbaum C."/>
            <person name="Birren B."/>
        </authorList>
    </citation>
    <scope>NUCLEOTIDE SEQUENCE</scope>
    <source>
        <strain evidence="9">ATCC 64411</strain>
    </source>
</reference>
<evidence type="ECO:0000256" key="7">
    <source>
        <dbReference type="SAM" id="Phobius"/>
    </source>
</evidence>
<dbReference type="InterPro" id="IPR049326">
    <property type="entry name" value="Rhodopsin_dom_fungi"/>
</dbReference>
<reference evidence="10" key="4">
    <citation type="journal article" date="2015" name="G3 (Bethesda)">
        <title>Genome sequences of three phytopathogenic species of the Magnaporthaceae family of fungi.</title>
        <authorList>
            <person name="Okagaki L.H."/>
            <person name="Nunes C.C."/>
            <person name="Sailsbery J."/>
            <person name="Clay B."/>
            <person name="Brown D."/>
            <person name="John T."/>
            <person name="Oh Y."/>
            <person name="Young N."/>
            <person name="Fitzgerald M."/>
            <person name="Haas B.J."/>
            <person name="Zeng Q."/>
            <person name="Young S."/>
            <person name="Adiconis X."/>
            <person name="Fan L."/>
            <person name="Levin J.Z."/>
            <person name="Mitchell T.K."/>
            <person name="Okubara P.A."/>
            <person name="Farman M.L."/>
            <person name="Kohn L.M."/>
            <person name="Birren B."/>
            <person name="Ma L.-J."/>
            <person name="Dean R.A."/>
        </authorList>
    </citation>
    <scope>NUCLEOTIDE SEQUENCE</scope>
    <source>
        <strain evidence="10">ATCC 64411 / 73-15</strain>
    </source>
</reference>
<dbReference type="GO" id="GO:0016020">
    <property type="term" value="C:membrane"/>
    <property type="evidence" value="ECO:0007669"/>
    <property type="project" value="UniProtKB-SubCell"/>
</dbReference>
<dbReference type="InterPro" id="IPR052337">
    <property type="entry name" value="SAT4-like"/>
</dbReference>
<proteinExistence type="inferred from homology"/>
<evidence type="ECO:0000259" key="8">
    <source>
        <dbReference type="Pfam" id="PF20684"/>
    </source>
</evidence>
<reference evidence="10" key="5">
    <citation type="submission" date="2015-06" db="UniProtKB">
        <authorList>
            <consortium name="EnsemblFungi"/>
        </authorList>
    </citation>
    <scope>IDENTIFICATION</scope>
    <source>
        <strain evidence="10">ATCC 64411</strain>
    </source>
</reference>
<feature type="transmembrane region" description="Helical" evidence="7">
    <location>
        <begin position="40"/>
        <end position="62"/>
    </location>
</feature>
<dbReference type="AlphaFoldDB" id="A0A0C4DKK6"/>
<organism evidence="10 11">
    <name type="scientific">Magnaporthiopsis poae (strain ATCC 64411 / 73-15)</name>
    <name type="common">Kentucky bluegrass fungus</name>
    <name type="synonym">Magnaporthe poae</name>
    <dbReference type="NCBI Taxonomy" id="644358"/>
    <lineage>
        <taxon>Eukaryota</taxon>
        <taxon>Fungi</taxon>
        <taxon>Dikarya</taxon>
        <taxon>Ascomycota</taxon>
        <taxon>Pezizomycotina</taxon>
        <taxon>Sordariomycetes</taxon>
        <taxon>Sordariomycetidae</taxon>
        <taxon>Magnaporthales</taxon>
        <taxon>Magnaporthaceae</taxon>
        <taxon>Magnaporthiopsis</taxon>
    </lineage>
</organism>
<evidence type="ECO:0000256" key="4">
    <source>
        <dbReference type="ARBA" id="ARBA00023136"/>
    </source>
</evidence>
<dbReference type="Proteomes" id="UP000011715">
    <property type="component" value="Unassembled WGS sequence"/>
</dbReference>
<dbReference type="EnsemblFungi" id="MAPG_00281T0">
    <property type="protein sequence ID" value="MAPG_00281T0"/>
    <property type="gene ID" value="MAPG_00281"/>
</dbReference>
<evidence type="ECO:0000256" key="1">
    <source>
        <dbReference type="ARBA" id="ARBA00004141"/>
    </source>
</evidence>
<gene>
    <name evidence="9" type="ORF">MAPG_00281</name>
</gene>
<dbReference type="OrthoDB" id="5283415at2759"/>
<sequence length="455" mass="49760">MHFPQSSLEGRYLSPADMARLPGFVAWSGNPNPTTRLQQFAKAIMVVLPALAFIFVCLRVYSRARTRQLWLDDMFICASMVTMVPMTVASYMFAKTTYIGVHVRDIPPIDYAEARRWDYLAQVFYHPILPLVKASMLLFLLKLGRQKRGTKHAIHAVNALNLAAMAATTLTAMLQCLPVQRYWDPRVKGSCIPSIGRFYISAAAISIFTDVLVLGLPFWVFLDLQMARKLKIAVLAVSCFGSLVTIVSAVRLYYFYRLFSENPVEVQRRLRNPDPSYNIAFVVSNLETALAIIRSRRRVSDAPSSSQFSLGAAGAIGGRGTRRFGTVGTCCRSEKLVGMADGDDDGDGISMREAGTTITLANEAGDSNLAGPGGKAAAAAVPVVGESKPSLAGTKAIVCQTHISVRYERQPEPLSVTDSELTMVEDDVVRVPPSAKLDAPEDRGMRTCMSSDFAP</sequence>
<keyword evidence="3 7" id="KW-1133">Transmembrane helix</keyword>
<dbReference type="Pfam" id="PF20684">
    <property type="entry name" value="Fung_rhodopsin"/>
    <property type="match status" value="1"/>
</dbReference>
<feature type="domain" description="Rhodopsin" evidence="8">
    <location>
        <begin position="58"/>
        <end position="293"/>
    </location>
</feature>
<keyword evidence="4 7" id="KW-0472">Membrane</keyword>
<reference evidence="9" key="2">
    <citation type="submission" date="2010-05" db="EMBL/GenBank/DDBJ databases">
        <title>The Genome Sequence of Magnaporthe poae strain ATCC 64411.</title>
        <authorList>
            <consortium name="The Broad Institute Genome Sequencing Platform"/>
            <consortium name="Broad Institute Genome Sequencing Center for Infectious Disease"/>
            <person name="Ma L.-J."/>
            <person name="Dead R."/>
            <person name="Young S."/>
            <person name="Zeng Q."/>
            <person name="Koehrsen M."/>
            <person name="Alvarado L."/>
            <person name="Berlin A."/>
            <person name="Chapman S.B."/>
            <person name="Chen Z."/>
            <person name="Freedman E."/>
            <person name="Gellesch M."/>
            <person name="Goldberg J."/>
            <person name="Griggs A."/>
            <person name="Gujja S."/>
            <person name="Heilman E.R."/>
            <person name="Heiman D."/>
            <person name="Hepburn T."/>
            <person name="Howarth C."/>
            <person name="Jen D."/>
            <person name="Larson L."/>
            <person name="Mehta T."/>
            <person name="Neiman D."/>
            <person name="Pearson M."/>
            <person name="Roberts A."/>
            <person name="Saif S."/>
            <person name="Shea T."/>
            <person name="Shenoy N."/>
            <person name="Sisk P."/>
            <person name="Stolte C."/>
            <person name="Sykes S."/>
            <person name="Walk T."/>
            <person name="White J."/>
            <person name="Yandava C."/>
            <person name="Haas B."/>
            <person name="Nusbaum C."/>
            <person name="Birren B."/>
        </authorList>
    </citation>
    <scope>NUCLEOTIDE SEQUENCE</scope>
    <source>
        <strain evidence="9">ATCC 64411</strain>
    </source>
</reference>
<accession>A0A0C4DKK6</accession>
<feature type="transmembrane region" description="Helical" evidence="7">
    <location>
        <begin position="153"/>
        <end position="174"/>
    </location>
</feature>
<protein>
    <recommendedName>
        <fullName evidence="8">Rhodopsin domain-containing protein</fullName>
    </recommendedName>
</protein>
<dbReference type="EMBL" id="ADBL01000063">
    <property type="status" value="NOT_ANNOTATED_CDS"/>
    <property type="molecule type" value="Genomic_DNA"/>
</dbReference>
<keyword evidence="2 7" id="KW-0812">Transmembrane</keyword>
<dbReference type="STRING" id="644358.A0A0C4DKK6"/>
<name>A0A0C4DKK6_MAGP6</name>
<dbReference type="PANTHER" id="PTHR33048">
    <property type="entry name" value="PTH11-LIKE INTEGRAL MEMBRANE PROTEIN (AFU_ORTHOLOGUE AFUA_5G11245)"/>
    <property type="match status" value="1"/>
</dbReference>
<feature type="transmembrane region" description="Helical" evidence="7">
    <location>
        <begin position="234"/>
        <end position="256"/>
    </location>
</feature>
<evidence type="ECO:0000256" key="3">
    <source>
        <dbReference type="ARBA" id="ARBA00022989"/>
    </source>
</evidence>
<evidence type="ECO:0000313" key="10">
    <source>
        <dbReference type="EnsemblFungi" id="MAPG_00281T0"/>
    </source>
</evidence>